<comment type="caution">
    <text evidence="1">The sequence shown here is derived from an EMBL/GenBank/DDBJ whole genome shotgun (WGS) entry which is preliminary data.</text>
</comment>
<organism evidence="1 2">
    <name type="scientific">Thiorhodococcus minor</name>
    <dbReference type="NCBI Taxonomy" id="57489"/>
    <lineage>
        <taxon>Bacteria</taxon>
        <taxon>Pseudomonadati</taxon>
        <taxon>Pseudomonadota</taxon>
        <taxon>Gammaproteobacteria</taxon>
        <taxon>Chromatiales</taxon>
        <taxon>Chromatiaceae</taxon>
        <taxon>Thiorhodococcus</taxon>
    </lineage>
</organism>
<dbReference type="GO" id="GO:0006508">
    <property type="term" value="P:proteolysis"/>
    <property type="evidence" value="ECO:0007669"/>
    <property type="project" value="InterPro"/>
</dbReference>
<evidence type="ECO:0000313" key="1">
    <source>
        <dbReference type="EMBL" id="NEV62266.1"/>
    </source>
</evidence>
<proteinExistence type="predicted"/>
<evidence type="ECO:0000313" key="2">
    <source>
        <dbReference type="Proteomes" id="UP000483379"/>
    </source>
</evidence>
<dbReference type="AlphaFoldDB" id="A0A6M0JXJ1"/>
<dbReference type="SUPFAM" id="SSF140990">
    <property type="entry name" value="FtsH protease domain-like"/>
    <property type="match status" value="1"/>
</dbReference>
<gene>
    <name evidence="1" type="ORF">G3446_10255</name>
</gene>
<dbReference type="GO" id="GO:0004222">
    <property type="term" value="F:metalloendopeptidase activity"/>
    <property type="evidence" value="ECO:0007669"/>
    <property type="project" value="InterPro"/>
</dbReference>
<keyword evidence="2" id="KW-1185">Reference proteome</keyword>
<dbReference type="Gene3D" id="1.20.58.760">
    <property type="entry name" value="Peptidase M41"/>
    <property type="match status" value="1"/>
</dbReference>
<dbReference type="Proteomes" id="UP000483379">
    <property type="component" value="Unassembled WGS sequence"/>
</dbReference>
<reference evidence="1 2" key="1">
    <citation type="submission" date="2020-02" db="EMBL/GenBank/DDBJ databases">
        <title>Genome sequences of Thiorhodococcus mannitoliphagus and Thiorhodococcus minor, purple sulfur photosynthetic bacteria in the gammaproteobacterial family, Chromatiaceae.</title>
        <authorList>
            <person name="Aviles F.A."/>
            <person name="Meyer T.E."/>
            <person name="Kyndt J.A."/>
        </authorList>
    </citation>
    <scope>NUCLEOTIDE SEQUENCE [LARGE SCALE GENOMIC DNA]</scope>
    <source>
        <strain evidence="1 2">DSM 11518</strain>
    </source>
</reference>
<sequence>MNAIDRHMMSPADRARLTAEAEDLVTAALEAQGLAALECTRLHAAYHEAGHCIAHHHHGDRLRAVRVFERAGRWLGHTRAGKRWALTPDSPPTADMAQAQRYLAGPLAELLFSGSPALAAGVDEIALARGIVATVAIKIGVDAAELMDLLIVQTIALLEHHRRALDAIARRLMRKPKLEGDVVTAIIRSACAAPAEVARR</sequence>
<dbReference type="InterPro" id="IPR037219">
    <property type="entry name" value="Peptidase_M41-like"/>
</dbReference>
<dbReference type="EMBL" id="JAAIJQ010000025">
    <property type="protein sequence ID" value="NEV62266.1"/>
    <property type="molecule type" value="Genomic_DNA"/>
</dbReference>
<name>A0A6M0JXJ1_9GAMM</name>
<protein>
    <recommendedName>
        <fullName evidence="3">Peptidase M41 domain-containing protein</fullName>
    </recommendedName>
</protein>
<accession>A0A6M0JXJ1</accession>
<evidence type="ECO:0008006" key="3">
    <source>
        <dbReference type="Google" id="ProtNLM"/>
    </source>
</evidence>
<dbReference type="GO" id="GO:0004176">
    <property type="term" value="F:ATP-dependent peptidase activity"/>
    <property type="evidence" value="ECO:0007669"/>
    <property type="project" value="InterPro"/>
</dbReference>
<dbReference type="GO" id="GO:0005524">
    <property type="term" value="F:ATP binding"/>
    <property type="evidence" value="ECO:0007669"/>
    <property type="project" value="InterPro"/>
</dbReference>